<dbReference type="Proteomes" id="UP000231962">
    <property type="component" value="Unassembled WGS sequence"/>
</dbReference>
<dbReference type="OrthoDB" id="316991at2"/>
<evidence type="ECO:0000313" key="1">
    <source>
        <dbReference type="EMBL" id="PJZ68117.1"/>
    </source>
</evidence>
<gene>
    <name evidence="1" type="ORF">CH360_17820</name>
    <name evidence="2" type="ORF">CH373_17875</name>
</gene>
<dbReference type="Proteomes" id="UP000231990">
    <property type="component" value="Unassembled WGS sequence"/>
</dbReference>
<proteinExistence type="predicted"/>
<accession>A0A2M9ZI51</accession>
<dbReference type="Pfam" id="PF07611">
    <property type="entry name" value="DUF1574"/>
    <property type="match status" value="1"/>
</dbReference>
<dbReference type="InterPro" id="IPR011468">
    <property type="entry name" value="DUF1574"/>
</dbReference>
<dbReference type="AlphaFoldDB" id="A0A2M9ZI51"/>
<dbReference type="EMBL" id="NPDY01000033">
    <property type="protein sequence ID" value="PJZ68117.1"/>
    <property type="molecule type" value="Genomic_DNA"/>
</dbReference>
<protein>
    <recommendedName>
        <fullName evidence="5">DUF1574 domain-containing protein</fullName>
    </recommendedName>
</protein>
<evidence type="ECO:0000313" key="4">
    <source>
        <dbReference type="Proteomes" id="UP000231990"/>
    </source>
</evidence>
<evidence type="ECO:0000313" key="2">
    <source>
        <dbReference type="EMBL" id="PJZ71738.1"/>
    </source>
</evidence>
<comment type="caution">
    <text evidence="2">The sequence shown here is derived from an EMBL/GenBank/DDBJ whole genome shotgun (WGS) entry which is preliminary data.</text>
</comment>
<reference evidence="3 4" key="1">
    <citation type="submission" date="2017-07" db="EMBL/GenBank/DDBJ databases">
        <title>Leptospira spp. isolated from tropical soils.</title>
        <authorList>
            <person name="Thibeaux R."/>
            <person name="Iraola G."/>
            <person name="Ferres I."/>
            <person name="Bierque E."/>
            <person name="Girault D."/>
            <person name="Soupe-Gilbert M.-E."/>
            <person name="Picardeau M."/>
            <person name="Goarant C."/>
        </authorList>
    </citation>
    <scope>NUCLEOTIDE SEQUENCE [LARGE SCALE GENOMIC DNA]</scope>
    <source>
        <strain evidence="2 4">FH1-B-B1</strain>
        <strain evidence="1 3">FH1-B-C1</strain>
    </source>
</reference>
<dbReference type="RefSeq" id="WP_100715457.1">
    <property type="nucleotide sequence ID" value="NZ_NPDY01000033.1"/>
</dbReference>
<organism evidence="2 4">
    <name type="scientific">Leptospira perolatii</name>
    <dbReference type="NCBI Taxonomy" id="2023191"/>
    <lineage>
        <taxon>Bacteria</taxon>
        <taxon>Pseudomonadati</taxon>
        <taxon>Spirochaetota</taxon>
        <taxon>Spirochaetia</taxon>
        <taxon>Leptospirales</taxon>
        <taxon>Leptospiraceae</taxon>
        <taxon>Leptospira</taxon>
    </lineage>
</organism>
<evidence type="ECO:0000313" key="3">
    <source>
        <dbReference type="Proteomes" id="UP000231962"/>
    </source>
</evidence>
<dbReference type="SUPFAM" id="SSF52266">
    <property type="entry name" value="SGNH hydrolase"/>
    <property type="match status" value="1"/>
</dbReference>
<keyword evidence="3" id="KW-1185">Reference proteome</keyword>
<name>A0A2M9ZI51_9LEPT</name>
<evidence type="ECO:0008006" key="5">
    <source>
        <dbReference type="Google" id="ProtNLM"/>
    </source>
</evidence>
<dbReference type="EMBL" id="NPDZ01000021">
    <property type="protein sequence ID" value="PJZ71738.1"/>
    <property type="molecule type" value="Genomic_DNA"/>
</dbReference>
<sequence length="360" mass="42612">MAKVRFLSIPFLILFLSIAIDRIITLDFFQDYYSKTLSHLNFLNKPELYEDLKEYLRKDPKERKKVLVFLGNSRSLMFPVEQLAEKNPEWILYNFSVPGGTPDYFHYWVEKIESDGLRPDFVVIDQSIEVFNKTPILGLDEVLVYGIPISFMIRHWNYYSTSDWSTVISKGLFHTYRDRPKLAVILDRMKNHSELANMYHNAKDVIVTNLRLEKGSYSSDINMKKALAYDLLLKRSESDFLSYMSPYTFYSEMMDMQKESIRILKKQNIPYATIWVRVSRPYYKLYSSKIVQTQEGMKSPQEVWMPLLEQFNRETGTILWNMNEEPNYNCDSFSDPGHMSPGCFYDYGEYVFKKLNETLK</sequence>